<keyword evidence="3" id="KW-1185">Reference proteome</keyword>
<dbReference type="AlphaFoldDB" id="A0A843SB60"/>
<name>A0A843SB60_9BURK</name>
<gene>
    <name evidence="2" type="ORF">GEV01_19620</name>
</gene>
<accession>A0A843SB60</accession>
<evidence type="ECO:0000256" key="1">
    <source>
        <dbReference type="SAM" id="MobiDB-lite"/>
    </source>
</evidence>
<comment type="caution">
    <text evidence="2">The sequence shown here is derived from an EMBL/GenBank/DDBJ whole genome shotgun (WGS) entry which is preliminary data.</text>
</comment>
<feature type="compositionally biased region" description="Low complexity" evidence="1">
    <location>
        <begin position="181"/>
        <end position="207"/>
    </location>
</feature>
<feature type="region of interest" description="Disordered" evidence="1">
    <location>
        <begin position="153"/>
        <end position="247"/>
    </location>
</feature>
<reference evidence="2 3" key="1">
    <citation type="submission" date="2019-10" db="EMBL/GenBank/DDBJ databases">
        <title>Two novel species isolated from a subtropical stream in China.</title>
        <authorList>
            <person name="Lu H."/>
        </authorList>
    </citation>
    <scope>NUCLEOTIDE SEQUENCE [LARGE SCALE GENOMIC DNA]</scope>
    <source>
        <strain evidence="2 3">FT103W</strain>
    </source>
</reference>
<evidence type="ECO:0000313" key="2">
    <source>
        <dbReference type="EMBL" id="MQA21725.1"/>
    </source>
</evidence>
<organism evidence="2 3">
    <name type="scientific">Rugamonas rivuli</name>
    <dbReference type="NCBI Taxonomy" id="2743358"/>
    <lineage>
        <taxon>Bacteria</taxon>
        <taxon>Pseudomonadati</taxon>
        <taxon>Pseudomonadota</taxon>
        <taxon>Betaproteobacteria</taxon>
        <taxon>Burkholderiales</taxon>
        <taxon>Oxalobacteraceae</taxon>
        <taxon>Telluria group</taxon>
        <taxon>Rugamonas</taxon>
    </lineage>
</organism>
<evidence type="ECO:0000313" key="3">
    <source>
        <dbReference type="Proteomes" id="UP000444318"/>
    </source>
</evidence>
<feature type="compositionally biased region" description="Basic residues" evidence="1">
    <location>
        <begin position="232"/>
        <end position="247"/>
    </location>
</feature>
<proteinExistence type="predicted"/>
<dbReference type="Proteomes" id="UP000444318">
    <property type="component" value="Unassembled WGS sequence"/>
</dbReference>
<protein>
    <submittedName>
        <fullName evidence="2">Uncharacterized protein</fullName>
    </submittedName>
</protein>
<dbReference type="RefSeq" id="WP_152807256.1">
    <property type="nucleotide sequence ID" value="NZ_WHUF01000005.1"/>
</dbReference>
<sequence>MPTHSLQFPIRVPDDVLLELGEFTGLFWSDVFGLEPFVCEAIRNYINPPPPPPQQPVALSEAGYQWKELFLPEGTRLRASFDHQQYFATVEGAEIKYGKHAISPSCFANLYGSGNRNAWKAIWLRLPGSDAWLLADVCRAARKAAIARLLAGEAPENSQRPPATIEPAKDQVTQPSRPRKATPAAAVGERARAARQPAARPSGPRQPNIRPPSAPAAKPGNGTQPKNGSGRGARRRKRRAAKHISES</sequence>
<dbReference type="EMBL" id="WHUF01000005">
    <property type="protein sequence ID" value="MQA21725.1"/>
    <property type="molecule type" value="Genomic_DNA"/>
</dbReference>